<dbReference type="Proteomes" id="UP000298663">
    <property type="component" value="Unassembled WGS sequence"/>
</dbReference>
<feature type="chain" id="PRO_5020362911" description="Insulin-like domain-containing protein" evidence="2">
    <location>
        <begin position="22"/>
        <end position="135"/>
    </location>
</feature>
<evidence type="ECO:0000256" key="2">
    <source>
        <dbReference type="SAM" id="SignalP"/>
    </source>
</evidence>
<protein>
    <recommendedName>
        <fullName evidence="3">Insulin-like domain-containing protein</fullName>
    </recommendedName>
</protein>
<dbReference type="InterPro" id="IPR016179">
    <property type="entry name" value="Insulin-like"/>
</dbReference>
<reference evidence="4 5" key="2">
    <citation type="journal article" date="2019" name="G3 (Bethesda)">
        <title>Hybrid Assembly of the Genome of the Entomopathogenic Nematode Steinernema carpocapsae Identifies the X-Chromosome.</title>
        <authorList>
            <person name="Serra L."/>
            <person name="Macchietto M."/>
            <person name="Macias-Munoz A."/>
            <person name="McGill C.J."/>
            <person name="Rodriguez I.M."/>
            <person name="Rodriguez B."/>
            <person name="Murad R."/>
            <person name="Mortazavi A."/>
        </authorList>
    </citation>
    <scope>NUCLEOTIDE SEQUENCE [LARGE SCALE GENOMIC DNA]</scope>
    <source>
        <strain evidence="4 5">ALL</strain>
    </source>
</reference>
<evidence type="ECO:0000256" key="1">
    <source>
        <dbReference type="ARBA" id="ARBA00022729"/>
    </source>
</evidence>
<dbReference type="OrthoDB" id="5846338at2759"/>
<dbReference type="Gene3D" id="1.10.100.10">
    <property type="entry name" value="Insulin-like"/>
    <property type="match status" value="1"/>
</dbReference>
<keyword evidence="5" id="KW-1185">Reference proteome</keyword>
<dbReference type="AlphaFoldDB" id="A0A4U5PJF1"/>
<proteinExistence type="predicted"/>
<evidence type="ECO:0000313" key="4">
    <source>
        <dbReference type="EMBL" id="TKR96561.1"/>
    </source>
</evidence>
<dbReference type="EMBL" id="AZBU02000002">
    <property type="protein sequence ID" value="TKR96561.1"/>
    <property type="molecule type" value="Genomic_DNA"/>
</dbReference>
<keyword evidence="1 2" id="KW-0732">Signal</keyword>
<reference evidence="4 5" key="1">
    <citation type="journal article" date="2015" name="Genome Biol.">
        <title>Comparative genomics of Steinernema reveals deeply conserved gene regulatory networks.</title>
        <authorList>
            <person name="Dillman A.R."/>
            <person name="Macchietto M."/>
            <person name="Porter C.F."/>
            <person name="Rogers A."/>
            <person name="Williams B."/>
            <person name="Antoshechkin I."/>
            <person name="Lee M.M."/>
            <person name="Goodwin Z."/>
            <person name="Lu X."/>
            <person name="Lewis E.E."/>
            <person name="Goodrich-Blair H."/>
            <person name="Stock S.P."/>
            <person name="Adams B.J."/>
            <person name="Sternberg P.W."/>
            <person name="Mortazavi A."/>
        </authorList>
    </citation>
    <scope>NUCLEOTIDE SEQUENCE [LARGE SCALE GENOMIC DNA]</scope>
    <source>
        <strain evidence="4 5">ALL</strain>
    </source>
</reference>
<feature type="domain" description="Insulin-like" evidence="3">
    <location>
        <begin position="72"/>
        <end position="134"/>
    </location>
</feature>
<feature type="signal peptide" evidence="2">
    <location>
        <begin position="1"/>
        <end position="21"/>
    </location>
</feature>
<accession>A0A4U5PJF1</accession>
<sequence length="135" mass="15231">MHFAVVLATLAFVAMMAPLEAAYSKSWANEASVDVLPKRFNQEETYYDNTPNYEPEAVLFRKYKRGDEDTLMRLCGMKLVNTVIEICNGCTKPAGMAAGKRSVMPFMVRKRSTEITAMCCKDMCTKAQIKENFCC</sequence>
<evidence type="ECO:0000313" key="5">
    <source>
        <dbReference type="Proteomes" id="UP000298663"/>
    </source>
</evidence>
<dbReference type="InterPro" id="IPR036438">
    <property type="entry name" value="Insulin-like_sf"/>
</dbReference>
<name>A0A4U5PJF1_STECR</name>
<comment type="caution">
    <text evidence="4">The sequence shown here is derived from an EMBL/GenBank/DDBJ whole genome shotgun (WGS) entry which is preliminary data.</text>
</comment>
<dbReference type="SUPFAM" id="SSF56994">
    <property type="entry name" value="Insulin-like"/>
    <property type="match status" value="1"/>
</dbReference>
<dbReference type="SMART" id="SM00078">
    <property type="entry name" value="IlGF"/>
    <property type="match status" value="1"/>
</dbReference>
<evidence type="ECO:0000259" key="3">
    <source>
        <dbReference type="SMART" id="SM00078"/>
    </source>
</evidence>
<dbReference type="GO" id="GO:0005576">
    <property type="term" value="C:extracellular region"/>
    <property type="evidence" value="ECO:0007669"/>
    <property type="project" value="InterPro"/>
</dbReference>
<gene>
    <name evidence="4" type="ORF">L596_010562</name>
</gene>
<organism evidence="4 5">
    <name type="scientific">Steinernema carpocapsae</name>
    <name type="common">Entomopathogenic nematode</name>
    <dbReference type="NCBI Taxonomy" id="34508"/>
    <lineage>
        <taxon>Eukaryota</taxon>
        <taxon>Metazoa</taxon>
        <taxon>Ecdysozoa</taxon>
        <taxon>Nematoda</taxon>
        <taxon>Chromadorea</taxon>
        <taxon>Rhabditida</taxon>
        <taxon>Tylenchina</taxon>
        <taxon>Panagrolaimomorpha</taxon>
        <taxon>Strongyloidoidea</taxon>
        <taxon>Steinernematidae</taxon>
        <taxon>Steinernema</taxon>
    </lineage>
</organism>
<dbReference type="GO" id="GO:0005179">
    <property type="term" value="F:hormone activity"/>
    <property type="evidence" value="ECO:0007669"/>
    <property type="project" value="InterPro"/>
</dbReference>